<protein>
    <submittedName>
        <fullName evidence="2">Uncharacterized protein</fullName>
    </submittedName>
</protein>
<evidence type="ECO:0000313" key="3">
    <source>
        <dbReference type="Proteomes" id="UP001183414"/>
    </source>
</evidence>
<accession>A0ABU2NZI9</accession>
<organism evidence="2 3">
    <name type="scientific">Streptomyces hazeniae</name>
    <dbReference type="NCBI Taxonomy" id="3075538"/>
    <lineage>
        <taxon>Bacteria</taxon>
        <taxon>Bacillati</taxon>
        <taxon>Actinomycetota</taxon>
        <taxon>Actinomycetes</taxon>
        <taxon>Kitasatosporales</taxon>
        <taxon>Streptomycetaceae</taxon>
        <taxon>Streptomyces</taxon>
    </lineage>
</organism>
<sequence>MTQTTTAEQQADEVTAAEQEAREADDLLAALEERVRDGDDKITPQQLTEQRELGRFARLRAEAARRKADRAAAKAAEKHRAEQIARAVDLADTKGNRAAIAAKYDAALAAVAELVAVVEQHDQAVTEAGRMLRAAECAPSIEYESVQQGEVMVREPRRMPATRTAPRVDTNPHAVAFTFGEGTRAPVTPGAVLAVLFSKAAAGDAGRMPHGEGRLAAAALDQHARKHRAAVGALLDAATTNGK</sequence>
<feature type="compositionally biased region" description="Low complexity" evidence="1">
    <location>
        <begin position="1"/>
        <end position="18"/>
    </location>
</feature>
<evidence type="ECO:0000313" key="2">
    <source>
        <dbReference type="EMBL" id="MDT0382400.1"/>
    </source>
</evidence>
<dbReference type="Proteomes" id="UP001183414">
    <property type="component" value="Unassembled WGS sequence"/>
</dbReference>
<feature type="region of interest" description="Disordered" evidence="1">
    <location>
        <begin position="1"/>
        <end position="25"/>
    </location>
</feature>
<keyword evidence="3" id="KW-1185">Reference proteome</keyword>
<comment type="caution">
    <text evidence="2">The sequence shown here is derived from an EMBL/GenBank/DDBJ whole genome shotgun (WGS) entry which is preliminary data.</text>
</comment>
<reference evidence="3" key="1">
    <citation type="submission" date="2023-07" db="EMBL/GenBank/DDBJ databases">
        <title>30 novel species of actinomycetes from the DSMZ collection.</title>
        <authorList>
            <person name="Nouioui I."/>
        </authorList>
    </citation>
    <scope>NUCLEOTIDE SEQUENCE [LARGE SCALE GENOMIC DNA]</scope>
    <source>
        <strain evidence="3">DSM 42041</strain>
    </source>
</reference>
<evidence type="ECO:0000256" key="1">
    <source>
        <dbReference type="SAM" id="MobiDB-lite"/>
    </source>
</evidence>
<gene>
    <name evidence="2" type="ORF">RM572_26935</name>
</gene>
<dbReference type="EMBL" id="JAVREQ010000036">
    <property type="protein sequence ID" value="MDT0382400.1"/>
    <property type="molecule type" value="Genomic_DNA"/>
</dbReference>
<name>A0ABU2NZI9_9ACTN</name>
<dbReference type="RefSeq" id="WP_311675992.1">
    <property type="nucleotide sequence ID" value="NZ_JAVREQ010000036.1"/>
</dbReference>
<proteinExistence type="predicted"/>